<dbReference type="PANTHER" id="PTHR11439:SF480">
    <property type="entry name" value="REVERSE TRANSCRIPTASE TY1_COPIA-TYPE DOMAIN-CONTAINING PROTEIN"/>
    <property type="match status" value="1"/>
</dbReference>
<evidence type="ECO:0000313" key="3">
    <source>
        <dbReference type="Proteomes" id="UP000765509"/>
    </source>
</evidence>
<dbReference type="InterPro" id="IPR013103">
    <property type="entry name" value="RVT_2"/>
</dbReference>
<dbReference type="EMBL" id="AVOT02005750">
    <property type="protein sequence ID" value="MBW0479870.1"/>
    <property type="molecule type" value="Genomic_DNA"/>
</dbReference>
<evidence type="ECO:0000259" key="1">
    <source>
        <dbReference type="Pfam" id="PF07727"/>
    </source>
</evidence>
<proteinExistence type="predicted"/>
<organism evidence="2 3">
    <name type="scientific">Austropuccinia psidii MF-1</name>
    <dbReference type="NCBI Taxonomy" id="1389203"/>
    <lineage>
        <taxon>Eukaryota</taxon>
        <taxon>Fungi</taxon>
        <taxon>Dikarya</taxon>
        <taxon>Basidiomycota</taxon>
        <taxon>Pucciniomycotina</taxon>
        <taxon>Pucciniomycetes</taxon>
        <taxon>Pucciniales</taxon>
        <taxon>Sphaerophragmiaceae</taxon>
        <taxon>Austropuccinia</taxon>
    </lineage>
</organism>
<dbReference type="AlphaFoldDB" id="A0A9Q3CAY7"/>
<feature type="domain" description="Reverse transcriptase Ty1/copia-type" evidence="1">
    <location>
        <begin position="1"/>
        <end position="80"/>
    </location>
</feature>
<dbReference type="Proteomes" id="UP000765509">
    <property type="component" value="Unassembled WGS sequence"/>
</dbReference>
<accession>A0A9Q3CAY7</accession>
<protein>
    <recommendedName>
        <fullName evidence="1">Reverse transcriptase Ty1/copia-type domain-containing protein</fullName>
    </recommendedName>
</protein>
<sequence>MDVRCAFLNRKPDKELFILRPKGYTENQLAFMFKLNRSLYGLKQSPQCWHKELRKSLMEISLRPTETDPFLYHSKDPDKKMWLFIHENEYISLIQDKFISNILKEFGLEKSRPANNPLPGNIKSFRSLPCKEMDPAPFNYRWVVGLLQYLVQCTRTDLAFSTSFLSQFLESPKDIHYNAARHVLTYLNSTAHFSLRLGGNNLQHSNNHLLGFSNSDWGGAEGYKSFSASIIYCHGTIGWRSHKQKVVALSSAEAEYNALSENAQDLEWMRNLIFEATNRKV</sequence>
<gene>
    <name evidence="2" type="ORF">O181_019585</name>
</gene>
<dbReference type="CDD" id="cd09272">
    <property type="entry name" value="RNase_HI_RT_Ty1"/>
    <property type="match status" value="1"/>
</dbReference>
<comment type="caution">
    <text evidence="2">The sequence shown here is derived from an EMBL/GenBank/DDBJ whole genome shotgun (WGS) entry which is preliminary data.</text>
</comment>
<keyword evidence="3" id="KW-1185">Reference proteome</keyword>
<name>A0A9Q3CAY7_9BASI</name>
<reference evidence="2" key="1">
    <citation type="submission" date="2021-03" db="EMBL/GenBank/DDBJ databases">
        <title>Draft genome sequence of rust myrtle Austropuccinia psidii MF-1, a brazilian biotype.</title>
        <authorList>
            <person name="Quecine M.C."/>
            <person name="Pachon D.M.R."/>
            <person name="Bonatelli M.L."/>
            <person name="Correr F.H."/>
            <person name="Franceschini L.M."/>
            <person name="Leite T.F."/>
            <person name="Margarido G.R.A."/>
            <person name="Almeida C.A."/>
            <person name="Ferrarezi J.A."/>
            <person name="Labate C.A."/>
        </authorList>
    </citation>
    <scope>NUCLEOTIDE SEQUENCE</scope>
    <source>
        <strain evidence="2">MF-1</strain>
    </source>
</reference>
<dbReference type="OrthoDB" id="2517509at2759"/>
<dbReference type="Pfam" id="PF07727">
    <property type="entry name" value="RVT_2"/>
    <property type="match status" value="1"/>
</dbReference>
<evidence type="ECO:0000313" key="2">
    <source>
        <dbReference type="EMBL" id="MBW0479870.1"/>
    </source>
</evidence>
<dbReference type="PANTHER" id="PTHR11439">
    <property type="entry name" value="GAG-POL-RELATED RETROTRANSPOSON"/>
    <property type="match status" value="1"/>
</dbReference>